<dbReference type="AlphaFoldDB" id="A0A817AQS8"/>
<protein>
    <recommendedName>
        <fullName evidence="4">BED-type domain-containing protein</fullName>
    </recommendedName>
</protein>
<proteinExistence type="predicted"/>
<organism evidence="1 3">
    <name type="scientific">Rotaria magnacalcarata</name>
    <dbReference type="NCBI Taxonomy" id="392030"/>
    <lineage>
        <taxon>Eukaryota</taxon>
        <taxon>Metazoa</taxon>
        <taxon>Spiralia</taxon>
        <taxon>Gnathifera</taxon>
        <taxon>Rotifera</taxon>
        <taxon>Eurotatoria</taxon>
        <taxon>Bdelloidea</taxon>
        <taxon>Philodinida</taxon>
        <taxon>Philodinidae</taxon>
        <taxon>Rotaria</taxon>
    </lineage>
</organism>
<sequence>MIPNEISSSTPLKSEKIRLLLKHEPKKYKVIENDSSSPLLDWWTTFGYPAALDENNVFQRITGYVSCFKCFGTFVYGNNSGTTRLKQHAVKCSKAACSSSITIESSDLLLRQSTLARHGFKKTIKLNENDLDNIKKLSALWVCQDTRPFSTLEDVGLRALAHELTSAPEVKAGG</sequence>
<feature type="non-terminal residue" evidence="1">
    <location>
        <position position="174"/>
    </location>
</feature>
<dbReference type="Proteomes" id="UP000663887">
    <property type="component" value="Unassembled WGS sequence"/>
</dbReference>
<reference evidence="1" key="1">
    <citation type="submission" date="2021-02" db="EMBL/GenBank/DDBJ databases">
        <authorList>
            <person name="Nowell W R."/>
        </authorList>
    </citation>
    <scope>NUCLEOTIDE SEQUENCE</scope>
</reference>
<evidence type="ECO:0000313" key="2">
    <source>
        <dbReference type="EMBL" id="CAF4149777.1"/>
    </source>
</evidence>
<evidence type="ECO:0000313" key="3">
    <source>
        <dbReference type="Proteomes" id="UP000663887"/>
    </source>
</evidence>
<evidence type="ECO:0000313" key="1">
    <source>
        <dbReference type="EMBL" id="CAF2257460.1"/>
    </source>
</evidence>
<dbReference type="EMBL" id="CAJNRG010018434">
    <property type="protein sequence ID" value="CAF2257460.1"/>
    <property type="molecule type" value="Genomic_DNA"/>
</dbReference>
<evidence type="ECO:0008006" key="4">
    <source>
        <dbReference type="Google" id="ProtNLM"/>
    </source>
</evidence>
<dbReference type="EMBL" id="CAJOBF010004706">
    <property type="protein sequence ID" value="CAF4149777.1"/>
    <property type="molecule type" value="Genomic_DNA"/>
</dbReference>
<gene>
    <name evidence="2" type="ORF">UXM345_LOCUS25053</name>
    <name evidence="1" type="ORF">XDN619_LOCUS35802</name>
</gene>
<name>A0A817AQS8_9BILA</name>
<dbReference type="Gene3D" id="1.10.10.1070">
    <property type="entry name" value="Zinc finger, BED domain-containing"/>
    <property type="match status" value="1"/>
</dbReference>
<accession>A0A817AQS8</accession>
<comment type="caution">
    <text evidence="1">The sequence shown here is derived from an EMBL/GenBank/DDBJ whole genome shotgun (WGS) entry which is preliminary data.</text>
</comment>
<dbReference type="Proteomes" id="UP000663842">
    <property type="component" value="Unassembled WGS sequence"/>
</dbReference>